<protein>
    <recommendedName>
        <fullName evidence="10">EamA domain-containing protein</fullName>
    </recommendedName>
</protein>
<dbReference type="Pfam" id="PF06027">
    <property type="entry name" value="SLC35F"/>
    <property type="match status" value="1"/>
</dbReference>
<feature type="transmembrane region" description="Helical" evidence="7">
    <location>
        <begin position="62"/>
        <end position="81"/>
    </location>
</feature>
<keyword evidence="5 7" id="KW-1133">Transmembrane helix</keyword>
<evidence type="ECO:0000256" key="7">
    <source>
        <dbReference type="SAM" id="Phobius"/>
    </source>
</evidence>
<name>A0A3P7LTR4_STRVU</name>
<comment type="subcellular location">
    <subcellularLocation>
        <location evidence="1">Membrane</location>
        <topology evidence="1">Multi-pass membrane protein</topology>
    </subcellularLocation>
</comment>
<evidence type="ECO:0000256" key="3">
    <source>
        <dbReference type="ARBA" id="ARBA00022448"/>
    </source>
</evidence>
<dbReference type="SUPFAM" id="SSF103481">
    <property type="entry name" value="Multidrug resistance efflux transporter EmrE"/>
    <property type="match status" value="1"/>
</dbReference>
<dbReference type="EMBL" id="UYYB01144148">
    <property type="protein sequence ID" value="VDM85715.1"/>
    <property type="molecule type" value="Genomic_DNA"/>
</dbReference>
<accession>A0A3P7LTR4</accession>
<dbReference type="PANTHER" id="PTHR13146:SF0">
    <property type="entry name" value="SOLUTE CARRIER FAMILY 35 MEMBER F6"/>
    <property type="match status" value="1"/>
</dbReference>
<keyword evidence="4 7" id="KW-0812">Transmembrane</keyword>
<dbReference type="GO" id="GO:0016020">
    <property type="term" value="C:membrane"/>
    <property type="evidence" value="ECO:0007669"/>
    <property type="project" value="UniProtKB-SubCell"/>
</dbReference>
<dbReference type="InterPro" id="IPR009262">
    <property type="entry name" value="SLC35_F1/F2/F6"/>
</dbReference>
<evidence type="ECO:0000313" key="9">
    <source>
        <dbReference type="Proteomes" id="UP000270094"/>
    </source>
</evidence>
<proteinExistence type="inferred from homology"/>
<evidence type="ECO:0000256" key="1">
    <source>
        <dbReference type="ARBA" id="ARBA00004141"/>
    </source>
</evidence>
<evidence type="ECO:0000313" key="8">
    <source>
        <dbReference type="EMBL" id="VDM85715.1"/>
    </source>
</evidence>
<keyword evidence="9" id="KW-1185">Reference proteome</keyword>
<dbReference type="AlphaFoldDB" id="A0A3P7LTR4"/>
<evidence type="ECO:0000256" key="5">
    <source>
        <dbReference type="ARBA" id="ARBA00022989"/>
    </source>
</evidence>
<organism evidence="8 9">
    <name type="scientific">Strongylus vulgaris</name>
    <name type="common">Blood worm</name>
    <dbReference type="NCBI Taxonomy" id="40348"/>
    <lineage>
        <taxon>Eukaryota</taxon>
        <taxon>Metazoa</taxon>
        <taxon>Ecdysozoa</taxon>
        <taxon>Nematoda</taxon>
        <taxon>Chromadorea</taxon>
        <taxon>Rhabditida</taxon>
        <taxon>Rhabditina</taxon>
        <taxon>Rhabditomorpha</taxon>
        <taxon>Strongyloidea</taxon>
        <taxon>Strongylidae</taxon>
        <taxon>Strongylus</taxon>
    </lineage>
</organism>
<dbReference type="PANTHER" id="PTHR13146">
    <property type="match status" value="1"/>
</dbReference>
<feature type="transmembrane region" description="Helical" evidence="7">
    <location>
        <begin position="30"/>
        <end position="50"/>
    </location>
</feature>
<evidence type="ECO:0000256" key="2">
    <source>
        <dbReference type="ARBA" id="ARBA00007863"/>
    </source>
</evidence>
<dbReference type="GO" id="GO:0022857">
    <property type="term" value="F:transmembrane transporter activity"/>
    <property type="evidence" value="ECO:0007669"/>
    <property type="project" value="InterPro"/>
</dbReference>
<evidence type="ECO:0000256" key="6">
    <source>
        <dbReference type="ARBA" id="ARBA00023136"/>
    </source>
</evidence>
<evidence type="ECO:0008006" key="10">
    <source>
        <dbReference type="Google" id="ProtNLM"/>
    </source>
</evidence>
<dbReference type="OrthoDB" id="29773at2759"/>
<gene>
    <name evidence="8" type="ORF">SVUK_LOCUS20713</name>
</gene>
<evidence type="ECO:0000256" key="4">
    <source>
        <dbReference type="ARBA" id="ARBA00022692"/>
    </source>
</evidence>
<comment type="similarity">
    <text evidence="2">Belongs to the SLC35F solute transporter family.</text>
</comment>
<dbReference type="InterPro" id="IPR037185">
    <property type="entry name" value="EmrE-like"/>
</dbReference>
<keyword evidence="6 7" id="KW-0472">Membrane</keyword>
<sequence>MMTNRAGAVIVFTGLLSVGMLGTRIQGYKWIGMILVILGLVVVGVTDIIYDDDPLDDKNAIITGNLLIIMAQIIVAIQMVYEQKYLNQYDVPALFAVGLEGKLYISISTLSEVTRMLEARDVHPRWFLKKPLGFIGR</sequence>
<dbReference type="Proteomes" id="UP000270094">
    <property type="component" value="Unassembled WGS sequence"/>
</dbReference>
<reference evidence="8 9" key="1">
    <citation type="submission" date="2018-11" db="EMBL/GenBank/DDBJ databases">
        <authorList>
            <consortium name="Pathogen Informatics"/>
        </authorList>
    </citation>
    <scope>NUCLEOTIDE SEQUENCE [LARGE SCALE GENOMIC DNA]</scope>
</reference>
<keyword evidence="3" id="KW-0813">Transport</keyword>